<comment type="similarity">
    <text evidence="1">Belongs to the 6-phosphogluconate dehydrogenase family.</text>
</comment>
<dbReference type="PATRIC" id="fig|1299334.3.peg.4610"/>
<protein>
    <submittedName>
        <fullName evidence="10">6-phosphogluconate dehydrogenase, C-terminal domain protein</fullName>
    </submittedName>
</protein>
<comment type="subunit">
    <text evidence="2">Homodimer.</text>
</comment>
<dbReference type="GO" id="GO:0004616">
    <property type="term" value="F:phosphogluconate dehydrogenase (decarboxylating) activity"/>
    <property type="evidence" value="ECO:0007669"/>
    <property type="project" value="InterPro"/>
</dbReference>
<keyword evidence="3" id="KW-0521">NADP</keyword>
<reference evidence="10" key="1">
    <citation type="submission" date="2014-01" db="EMBL/GenBank/DDBJ databases">
        <authorList>
            <person name="Brown-Elliot B."/>
            <person name="Wallace R."/>
            <person name="Lenaerts A."/>
            <person name="Ordway D."/>
            <person name="DeGroote M.A."/>
            <person name="Parker T."/>
            <person name="Sizemore C."/>
            <person name="Tallon L.J."/>
            <person name="Sadzewicz L.K."/>
            <person name="Sengamalay N."/>
            <person name="Fraser C.M."/>
            <person name="Hine E."/>
            <person name="Shefchek K.A."/>
            <person name="Das S.P."/>
            <person name="Tettelin H."/>
        </authorList>
    </citation>
    <scope>NUCLEOTIDE SEQUENCE [LARGE SCALE GENOMIC DNA]</scope>
    <source>
        <strain evidence="10">4042</strain>
    </source>
</reference>
<dbReference type="InterPro" id="IPR013328">
    <property type="entry name" value="6PGD_dom2"/>
</dbReference>
<accession>X8BGH3</accession>
<dbReference type="InterPro" id="IPR006114">
    <property type="entry name" value="6PGDH_C"/>
</dbReference>
<organism evidence="10">
    <name type="scientific">Mycobacterium xenopi 4042</name>
    <dbReference type="NCBI Taxonomy" id="1299334"/>
    <lineage>
        <taxon>Bacteria</taxon>
        <taxon>Bacillati</taxon>
        <taxon>Actinomycetota</taxon>
        <taxon>Actinomycetes</taxon>
        <taxon>Mycobacteriales</taxon>
        <taxon>Mycobacteriaceae</taxon>
        <taxon>Mycobacterium</taxon>
    </lineage>
</organism>
<dbReference type="GO" id="GO:0019521">
    <property type="term" value="P:D-gluconate metabolic process"/>
    <property type="evidence" value="ECO:0007669"/>
    <property type="project" value="UniProtKB-KW"/>
</dbReference>
<dbReference type="FunFam" id="1.10.1040.10:FF:000032">
    <property type="entry name" value="6-phosphogluconate dehydrogenase, decarboxylating"/>
    <property type="match status" value="1"/>
</dbReference>
<name>X8BGH3_MYCXE</name>
<evidence type="ECO:0000256" key="6">
    <source>
        <dbReference type="ARBA" id="ARBA00023126"/>
    </source>
</evidence>
<evidence type="ECO:0000256" key="1">
    <source>
        <dbReference type="ARBA" id="ARBA00008419"/>
    </source>
</evidence>
<dbReference type="Pfam" id="PF00393">
    <property type="entry name" value="6PGD"/>
    <property type="match status" value="1"/>
</dbReference>
<dbReference type="SUPFAM" id="SSF48179">
    <property type="entry name" value="6-phosphogluconate dehydrogenase C-terminal domain-like"/>
    <property type="match status" value="1"/>
</dbReference>
<dbReference type="InterPro" id="IPR008927">
    <property type="entry name" value="6-PGluconate_DH-like_C_sf"/>
</dbReference>
<dbReference type="SMART" id="SM01350">
    <property type="entry name" value="6PGD"/>
    <property type="match status" value="1"/>
</dbReference>
<evidence type="ECO:0000256" key="2">
    <source>
        <dbReference type="ARBA" id="ARBA00011738"/>
    </source>
</evidence>
<sequence>MTAPQIADVFSEWNTGDLDSYLVEITADVLRQIDAKTGRPLVDVIVDEAEQKGTGRWTVKSALDLGVPVTGIAEAVFARALSGSVAQRKATTGLASGRLGEKPSDPDTFTENVRQALYASKIVAYSQGFNQIQAGSAEYGWDINLGDLATIWRGGCIIRAKFLNRIKEAFDADPNLASLLVAPYFRSAVESAIDSWRRVVSTATQLGIPIPGSPRRCRTTTRCAPSVCRRRSRRPSETSSARTPMPASTPREVPHAVER</sequence>
<comment type="caution">
    <text evidence="10">The sequence shown here is derived from an EMBL/GenBank/DDBJ whole genome shotgun (WGS) entry which is preliminary data.</text>
</comment>
<keyword evidence="6" id="KW-0570">Pentose shunt</keyword>
<gene>
    <name evidence="10" type="ORF">I553_6451</name>
</gene>
<dbReference type="AlphaFoldDB" id="X8BGH3"/>
<dbReference type="InterPro" id="IPR006184">
    <property type="entry name" value="6PGdom_BS"/>
</dbReference>
<evidence type="ECO:0000256" key="4">
    <source>
        <dbReference type="ARBA" id="ARBA00023002"/>
    </source>
</evidence>
<dbReference type="PROSITE" id="PS00461">
    <property type="entry name" value="6PGD"/>
    <property type="match status" value="1"/>
</dbReference>
<feature type="domain" description="6-phosphogluconate dehydrogenase C-terminal" evidence="9">
    <location>
        <begin position="1"/>
        <end position="259"/>
    </location>
</feature>
<dbReference type="PRINTS" id="PR00076">
    <property type="entry name" value="6PGDHDRGNASE"/>
</dbReference>
<evidence type="ECO:0000256" key="3">
    <source>
        <dbReference type="ARBA" id="ARBA00022857"/>
    </source>
</evidence>
<evidence type="ECO:0000256" key="5">
    <source>
        <dbReference type="ARBA" id="ARBA00023064"/>
    </source>
</evidence>
<evidence type="ECO:0000256" key="7">
    <source>
        <dbReference type="ARBA" id="ARBA00060616"/>
    </source>
</evidence>
<dbReference type="Gene3D" id="1.10.1040.10">
    <property type="entry name" value="N-(1-d-carboxylethyl)-l-norvaline Dehydrogenase, domain 2"/>
    <property type="match status" value="1"/>
</dbReference>
<dbReference type="GO" id="GO:0006098">
    <property type="term" value="P:pentose-phosphate shunt"/>
    <property type="evidence" value="ECO:0007669"/>
    <property type="project" value="UniProtKB-KW"/>
</dbReference>
<evidence type="ECO:0000313" key="10">
    <source>
        <dbReference type="EMBL" id="EUA42591.1"/>
    </source>
</evidence>
<evidence type="ECO:0000256" key="8">
    <source>
        <dbReference type="SAM" id="MobiDB-lite"/>
    </source>
</evidence>
<comment type="pathway">
    <text evidence="7">Carbohydrate degradation; pentose phosphate pathway; D-ribulose 5-phosphate from D-glucose 6-phosphate (oxidative stage).</text>
</comment>
<dbReference type="InterPro" id="IPR006183">
    <property type="entry name" value="Pgluconate_DH"/>
</dbReference>
<proteinExistence type="inferred from homology"/>
<keyword evidence="5" id="KW-0311">Gluconate utilization</keyword>
<keyword evidence="4" id="KW-0560">Oxidoreductase</keyword>
<dbReference type="PANTHER" id="PTHR11811">
    <property type="entry name" value="6-PHOSPHOGLUCONATE DEHYDROGENASE"/>
    <property type="match status" value="1"/>
</dbReference>
<feature type="region of interest" description="Disordered" evidence="8">
    <location>
        <begin position="217"/>
        <end position="259"/>
    </location>
</feature>
<evidence type="ECO:0000259" key="9">
    <source>
        <dbReference type="SMART" id="SM01350"/>
    </source>
</evidence>
<dbReference type="EMBL" id="JAOB01000042">
    <property type="protein sequence ID" value="EUA42591.1"/>
    <property type="molecule type" value="Genomic_DNA"/>
</dbReference>